<name>A0AA45WYR0_9CLOT</name>
<dbReference type="GO" id="GO:0003677">
    <property type="term" value="F:DNA binding"/>
    <property type="evidence" value="ECO:0007669"/>
    <property type="project" value="UniProtKB-UniRule"/>
</dbReference>
<evidence type="ECO:0000256" key="2">
    <source>
        <dbReference type="PROSITE-ProRule" id="PRU00335"/>
    </source>
</evidence>
<organism evidence="4 5">
    <name type="scientific">Anoxynatronum buryatiense</name>
    <dbReference type="NCBI Taxonomy" id="489973"/>
    <lineage>
        <taxon>Bacteria</taxon>
        <taxon>Bacillati</taxon>
        <taxon>Bacillota</taxon>
        <taxon>Clostridia</taxon>
        <taxon>Eubacteriales</taxon>
        <taxon>Clostridiaceae</taxon>
        <taxon>Anoxynatronum</taxon>
    </lineage>
</organism>
<dbReference type="PRINTS" id="PR00455">
    <property type="entry name" value="HTHTETR"/>
</dbReference>
<dbReference type="EMBL" id="FXUF01000017">
    <property type="protein sequence ID" value="SMP68592.1"/>
    <property type="molecule type" value="Genomic_DNA"/>
</dbReference>
<dbReference type="SUPFAM" id="SSF48498">
    <property type="entry name" value="Tetracyclin repressor-like, C-terminal domain"/>
    <property type="match status" value="1"/>
</dbReference>
<protein>
    <submittedName>
        <fullName evidence="4">Transcriptional regulator, TetR family</fullName>
    </submittedName>
</protein>
<evidence type="ECO:0000313" key="5">
    <source>
        <dbReference type="Proteomes" id="UP001158066"/>
    </source>
</evidence>
<keyword evidence="5" id="KW-1185">Reference proteome</keyword>
<dbReference type="PROSITE" id="PS50977">
    <property type="entry name" value="HTH_TETR_2"/>
    <property type="match status" value="1"/>
</dbReference>
<dbReference type="AlphaFoldDB" id="A0AA45WYR0"/>
<gene>
    <name evidence="4" type="ORF">SAMN06296020_11727</name>
</gene>
<feature type="DNA-binding region" description="H-T-H motif" evidence="2">
    <location>
        <begin position="25"/>
        <end position="44"/>
    </location>
</feature>
<keyword evidence="1 2" id="KW-0238">DNA-binding</keyword>
<dbReference type="InterPro" id="IPR023772">
    <property type="entry name" value="DNA-bd_HTH_TetR-type_CS"/>
</dbReference>
<accession>A0AA45WYR0</accession>
<dbReference type="Proteomes" id="UP001158066">
    <property type="component" value="Unassembled WGS sequence"/>
</dbReference>
<evidence type="ECO:0000256" key="1">
    <source>
        <dbReference type="ARBA" id="ARBA00023125"/>
    </source>
</evidence>
<dbReference type="RefSeq" id="WP_283410521.1">
    <property type="nucleotide sequence ID" value="NZ_FXUF01000017.1"/>
</dbReference>
<comment type="caution">
    <text evidence="4">The sequence shown here is derived from an EMBL/GenBank/DDBJ whole genome shotgun (WGS) entry which is preliminary data.</text>
</comment>
<dbReference type="Pfam" id="PF00440">
    <property type="entry name" value="TetR_N"/>
    <property type="match status" value="1"/>
</dbReference>
<dbReference type="InterPro" id="IPR036271">
    <property type="entry name" value="Tet_transcr_reg_TetR-rel_C_sf"/>
</dbReference>
<proteinExistence type="predicted"/>
<dbReference type="InterPro" id="IPR001647">
    <property type="entry name" value="HTH_TetR"/>
</dbReference>
<evidence type="ECO:0000259" key="3">
    <source>
        <dbReference type="PROSITE" id="PS50977"/>
    </source>
</evidence>
<dbReference type="Gene3D" id="1.10.357.10">
    <property type="entry name" value="Tetracycline Repressor, domain 2"/>
    <property type="match status" value="1"/>
</dbReference>
<dbReference type="InterPro" id="IPR009057">
    <property type="entry name" value="Homeodomain-like_sf"/>
</dbReference>
<feature type="domain" description="HTH tetR-type" evidence="3">
    <location>
        <begin position="2"/>
        <end position="62"/>
    </location>
</feature>
<dbReference type="PANTHER" id="PTHR43479:SF11">
    <property type="entry name" value="ACREF_ENVCD OPERON REPRESSOR-RELATED"/>
    <property type="match status" value="1"/>
</dbReference>
<dbReference type="SUPFAM" id="SSF46689">
    <property type="entry name" value="Homeodomain-like"/>
    <property type="match status" value="1"/>
</dbReference>
<sequence>MTDTRERIVGTAFKLFMQKSFKEVTIKEIVEKTGVSQGAFFHYFKTKEDLFLEVIGKAVSSAGDYYNSLAKDSLQQFYRQYIQSFLDNFLPEIISTEDGNSVMNYFSLYFEAVKIFPDFKRRLSDIHEIELNSWKSVVSKARANGEISSVMKDEEIANMFINSGDGLSLHIIYMGYSNEDVKNMWIALWDGFYEVLKCKADDY</sequence>
<reference evidence="4" key="1">
    <citation type="submission" date="2017-05" db="EMBL/GenBank/DDBJ databases">
        <authorList>
            <person name="Varghese N."/>
            <person name="Submissions S."/>
        </authorList>
    </citation>
    <scope>NUCLEOTIDE SEQUENCE</scope>
    <source>
        <strain evidence="4">Su22</strain>
    </source>
</reference>
<dbReference type="InterPro" id="IPR050624">
    <property type="entry name" value="HTH-type_Tx_Regulator"/>
</dbReference>
<dbReference type="PROSITE" id="PS01081">
    <property type="entry name" value="HTH_TETR_1"/>
    <property type="match status" value="1"/>
</dbReference>
<dbReference type="PANTHER" id="PTHR43479">
    <property type="entry name" value="ACREF/ENVCD OPERON REPRESSOR-RELATED"/>
    <property type="match status" value="1"/>
</dbReference>
<evidence type="ECO:0000313" key="4">
    <source>
        <dbReference type="EMBL" id="SMP68592.1"/>
    </source>
</evidence>